<sequence>MSKTTWKRAGVALTAAALVAGLAGCNDDRGDKKAAGGKTGASAPAEKGGDATQVLKAAYEKTSAAKAAKIKATITTQGTPEESGTIEMSGVQGWAPATMDVTMKGSMLGAGTPGAPEQMRVVMLDNAMYMDMGAEQAAQMDGKRWMKMDLKSIAEASGDKALQKQMTGNLDSMNQDPAQQLGLLLESPDLKHVGPEKVNGMETQHYKGTLTFEQMLKTNDSAKVLPKEDYDKLIENVKKTGLKGYDMEIWVNGDNYPARMKLGMKMDAATVHMTMDYSDYGTKSAVQAPPAAETVDLFKMLQEAGAGAGASAGAQG</sequence>
<evidence type="ECO:0000256" key="1">
    <source>
        <dbReference type="SAM" id="MobiDB-lite"/>
    </source>
</evidence>
<organism evidence="2 3">
    <name type="scientific">Streptomyces termitum</name>
    <dbReference type="NCBI Taxonomy" id="67368"/>
    <lineage>
        <taxon>Bacteria</taxon>
        <taxon>Bacillati</taxon>
        <taxon>Actinomycetota</taxon>
        <taxon>Actinomycetes</taxon>
        <taxon>Kitasatosporales</taxon>
        <taxon>Streptomycetaceae</taxon>
        <taxon>Streptomyces</taxon>
    </lineage>
</organism>
<reference evidence="2" key="1">
    <citation type="journal article" date="2014" name="Int. J. Syst. Evol. Microbiol.">
        <title>Complete genome sequence of Corynebacterium casei LMG S-19264T (=DSM 44701T), isolated from a smear-ripened cheese.</title>
        <authorList>
            <consortium name="US DOE Joint Genome Institute (JGI-PGF)"/>
            <person name="Walter F."/>
            <person name="Albersmeier A."/>
            <person name="Kalinowski J."/>
            <person name="Ruckert C."/>
        </authorList>
    </citation>
    <scope>NUCLEOTIDE SEQUENCE</scope>
    <source>
        <strain evidence="2">JCM 4518</strain>
    </source>
</reference>
<keyword evidence="3" id="KW-1185">Reference proteome</keyword>
<dbReference type="AlphaFoldDB" id="A0A918SS36"/>
<keyword evidence="2" id="KW-0449">Lipoprotein</keyword>
<evidence type="ECO:0000313" key="2">
    <source>
        <dbReference type="EMBL" id="GHA65708.1"/>
    </source>
</evidence>
<gene>
    <name evidence="2" type="ORF">GCM10010305_04390</name>
</gene>
<dbReference type="Gene3D" id="2.50.20.20">
    <property type="match status" value="1"/>
</dbReference>
<dbReference type="PROSITE" id="PS51257">
    <property type="entry name" value="PROKAR_LIPOPROTEIN"/>
    <property type="match status" value="1"/>
</dbReference>
<dbReference type="InterPro" id="IPR029046">
    <property type="entry name" value="LolA/LolB/LppX"/>
</dbReference>
<comment type="caution">
    <text evidence="2">The sequence shown here is derived from an EMBL/GenBank/DDBJ whole genome shotgun (WGS) entry which is preliminary data.</text>
</comment>
<dbReference type="RefSeq" id="WP_189974737.1">
    <property type="nucleotide sequence ID" value="NZ_BMUL01000001.1"/>
</dbReference>
<proteinExistence type="predicted"/>
<feature type="region of interest" description="Disordered" evidence="1">
    <location>
        <begin position="28"/>
        <end position="49"/>
    </location>
</feature>
<accession>A0A918SS36</accession>
<protein>
    <submittedName>
        <fullName evidence="2">Lipoprotein</fullName>
    </submittedName>
</protein>
<dbReference type="SUPFAM" id="SSF89392">
    <property type="entry name" value="Prokaryotic lipoproteins and lipoprotein localization factors"/>
    <property type="match status" value="1"/>
</dbReference>
<dbReference type="EMBL" id="BMUL01000001">
    <property type="protein sequence ID" value="GHA65708.1"/>
    <property type="molecule type" value="Genomic_DNA"/>
</dbReference>
<reference evidence="2" key="2">
    <citation type="submission" date="2020-09" db="EMBL/GenBank/DDBJ databases">
        <authorList>
            <person name="Sun Q."/>
            <person name="Ohkuma M."/>
        </authorList>
    </citation>
    <scope>NUCLEOTIDE SEQUENCE</scope>
    <source>
        <strain evidence="2">JCM 4518</strain>
    </source>
</reference>
<dbReference type="Proteomes" id="UP000644020">
    <property type="component" value="Unassembled WGS sequence"/>
</dbReference>
<name>A0A918SS36_9ACTN</name>
<evidence type="ECO:0000313" key="3">
    <source>
        <dbReference type="Proteomes" id="UP000644020"/>
    </source>
</evidence>